<name>M4SUH7_9TRYP</name>
<evidence type="ECO:0000256" key="2">
    <source>
        <dbReference type="ARBA" id="ARBA00004609"/>
    </source>
</evidence>
<dbReference type="VEuPathDB" id="TriTrypDB:Tb427_000419900"/>
<evidence type="ECO:0000256" key="8">
    <source>
        <dbReference type="SAM" id="MobiDB-lite"/>
    </source>
</evidence>
<keyword evidence="7" id="KW-0449">Lipoprotein</keyword>
<feature type="compositionally biased region" description="Basic residues" evidence="8">
    <location>
        <begin position="80"/>
        <end position="99"/>
    </location>
</feature>
<keyword evidence="4" id="KW-0336">GPI-anchor</keyword>
<dbReference type="GO" id="GO:0005886">
    <property type="term" value="C:plasma membrane"/>
    <property type="evidence" value="ECO:0007669"/>
    <property type="project" value="UniProtKB-SubCell"/>
</dbReference>
<dbReference type="EMBL" id="KC611540">
    <property type="protein sequence ID" value="AGH58971.1"/>
    <property type="molecule type" value="Genomic_DNA"/>
</dbReference>
<dbReference type="InterPro" id="IPR027446">
    <property type="entry name" value="VSG_C_dom_sf"/>
</dbReference>
<dbReference type="GO" id="GO:0098552">
    <property type="term" value="C:side of membrane"/>
    <property type="evidence" value="ECO:0007669"/>
    <property type="project" value="UniProtKB-KW"/>
</dbReference>
<accession>M4SUH7</accession>
<keyword evidence="5" id="KW-0472">Membrane</keyword>
<feature type="non-terminal residue" evidence="9">
    <location>
        <position position="1"/>
    </location>
</feature>
<reference evidence="9" key="2">
    <citation type="journal article" date="2014" name="Mol. Biochem. Parasitol.">
        <title>Capturing the variant surface glycoprotein repertoire (the VSGnome) of Trypanosoma brucei Lister 427.</title>
        <authorList>
            <person name="Cross G.A."/>
            <person name="Kim H.S."/>
            <person name="Wickstead B."/>
        </authorList>
    </citation>
    <scope>NUCLEOTIDE SEQUENCE</scope>
    <source>
        <strain evidence="9">Lister 427</strain>
    </source>
</reference>
<evidence type="ECO:0000256" key="1">
    <source>
        <dbReference type="ARBA" id="ARBA00002523"/>
    </source>
</evidence>
<keyword evidence="3" id="KW-1003">Cell membrane</keyword>
<evidence type="ECO:0000256" key="7">
    <source>
        <dbReference type="ARBA" id="ARBA00023288"/>
    </source>
</evidence>
<evidence type="ECO:0000256" key="5">
    <source>
        <dbReference type="ARBA" id="ARBA00023136"/>
    </source>
</evidence>
<evidence type="ECO:0000256" key="4">
    <source>
        <dbReference type="ARBA" id="ARBA00022622"/>
    </source>
</evidence>
<proteinExistence type="predicted"/>
<dbReference type="AlphaFoldDB" id="M4SUH7"/>
<comment type="function">
    <text evidence="1">VSG forms a coat on the surface of the parasite. The trypanosome evades the immune response of the host by expressing a series of antigenically distinct VSGs from an estimated 1000 VSG genes.</text>
</comment>
<feature type="compositionally biased region" description="Polar residues" evidence="8">
    <location>
        <begin position="37"/>
        <end position="54"/>
    </location>
</feature>
<sequence length="225" mass="25042">RAAVQRCGQIHVHPGQRNKSIHRVRKGYSRPCTLQHPSAQQTHLYANPSQTMDSSHSRRKTIAGSNGPDNARWQSTNRPTGKKGYNRRLPRQRPKRLHSTKTDSIDKAPLNLKVKETTFEKTIFETAGRDGAATVLTYFQGKQLIDSRAAATASSSPEVRKEISKKCKAITDKEKCKTEDECELKNNKCITEVESSGKNGKATITTGSNSFVIHKAPFLLAVLLF</sequence>
<organism evidence="9">
    <name type="scientific">Trypanosoma brucei</name>
    <dbReference type="NCBI Taxonomy" id="5691"/>
    <lineage>
        <taxon>Eukaryota</taxon>
        <taxon>Discoba</taxon>
        <taxon>Euglenozoa</taxon>
        <taxon>Kinetoplastea</taxon>
        <taxon>Metakinetoplastina</taxon>
        <taxon>Trypanosomatida</taxon>
        <taxon>Trypanosomatidae</taxon>
        <taxon>Trypanosoma</taxon>
    </lineage>
</organism>
<keyword evidence="6" id="KW-0325">Glycoprotein</keyword>
<protein>
    <submittedName>
        <fullName evidence="9">Variant surface glycoprotein 2251</fullName>
    </submittedName>
</protein>
<comment type="subcellular location">
    <subcellularLocation>
        <location evidence="2">Cell membrane</location>
        <topology evidence="2">Lipid-anchor</topology>
        <topology evidence="2">GPI-anchor</topology>
    </subcellularLocation>
</comment>
<feature type="region of interest" description="Disordered" evidence="8">
    <location>
        <begin position="37"/>
        <end position="105"/>
    </location>
</feature>
<dbReference type="SUPFAM" id="SSF118251">
    <property type="entry name" value="Variant surface glycoprotein MITAT 1.2, VSG 221, C-terminal domain"/>
    <property type="match status" value="1"/>
</dbReference>
<evidence type="ECO:0000313" key="9">
    <source>
        <dbReference type="EMBL" id="AGH58971.1"/>
    </source>
</evidence>
<evidence type="ECO:0000256" key="3">
    <source>
        <dbReference type="ARBA" id="ARBA00022475"/>
    </source>
</evidence>
<feature type="compositionally biased region" description="Polar residues" evidence="8">
    <location>
        <begin position="63"/>
        <end position="79"/>
    </location>
</feature>
<reference evidence="9" key="1">
    <citation type="submission" date="2013-02" db="EMBL/GenBank/DDBJ databases">
        <authorList>
            <person name="Cross G.A.M."/>
            <person name="Kim H.-S."/>
            <person name="Wickstead B."/>
        </authorList>
    </citation>
    <scope>NUCLEOTIDE SEQUENCE</scope>
    <source>
        <strain evidence="9">Lister 427</strain>
    </source>
</reference>
<evidence type="ECO:0000256" key="6">
    <source>
        <dbReference type="ARBA" id="ARBA00023180"/>
    </source>
</evidence>